<dbReference type="OrthoDB" id="3178152at2"/>
<dbReference type="EMBL" id="QKOE01000010">
    <property type="protein sequence ID" value="PZA15869.1"/>
    <property type="molecule type" value="Genomic_DNA"/>
</dbReference>
<gene>
    <name evidence="2" type="ORF">DNK49_14105</name>
</gene>
<accession>A0A323UTN7</accession>
<dbReference type="Proteomes" id="UP000248259">
    <property type="component" value="Unassembled WGS sequence"/>
</dbReference>
<feature type="transmembrane region" description="Helical" evidence="1">
    <location>
        <begin position="14"/>
        <end position="37"/>
    </location>
</feature>
<dbReference type="AlphaFoldDB" id="A0A323UTN7"/>
<keyword evidence="1" id="KW-0812">Transmembrane</keyword>
<evidence type="ECO:0000313" key="3">
    <source>
        <dbReference type="Proteomes" id="UP000248259"/>
    </source>
</evidence>
<feature type="transmembrane region" description="Helical" evidence="1">
    <location>
        <begin position="109"/>
        <end position="135"/>
    </location>
</feature>
<keyword evidence="3" id="KW-1185">Reference proteome</keyword>
<protein>
    <recommendedName>
        <fullName evidence="4">MotA/TolQ/ExbB proton channel family protein</fullName>
    </recommendedName>
</protein>
<organism evidence="2 3">
    <name type="scientific">Parazoarcus communis SWub3 = DSM 12120</name>
    <dbReference type="NCBI Taxonomy" id="1121029"/>
    <lineage>
        <taxon>Bacteria</taxon>
        <taxon>Pseudomonadati</taxon>
        <taxon>Pseudomonadota</taxon>
        <taxon>Betaproteobacteria</taxon>
        <taxon>Rhodocyclales</taxon>
        <taxon>Zoogloeaceae</taxon>
        <taxon>Parazoarcus</taxon>
    </lineage>
</organism>
<keyword evidence="1" id="KW-0472">Membrane</keyword>
<evidence type="ECO:0008006" key="4">
    <source>
        <dbReference type="Google" id="ProtNLM"/>
    </source>
</evidence>
<reference evidence="2 3" key="1">
    <citation type="submission" date="2018-06" db="EMBL/GenBank/DDBJ databases">
        <title>Azoarcus communis strain SWub3 genome.</title>
        <authorList>
            <person name="Zorraquino Salvo V."/>
            <person name="Toubiana D."/>
            <person name="Blumwald E."/>
        </authorList>
    </citation>
    <scope>NUCLEOTIDE SEQUENCE [LARGE SCALE GENOMIC DNA]</scope>
    <source>
        <strain evidence="2 3">SWub3</strain>
    </source>
</reference>
<feature type="transmembrane region" description="Helical" evidence="1">
    <location>
        <begin position="76"/>
        <end position="97"/>
    </location>
</feature>
<comment type="caution">
    <text evidence="2">The sequence shown here is derived from an EMBL/GenBank/DDBJ whole genome shotgun (WGS) entry which is preliminary data.</text>
</comment>
<evidence type="ECO:0000313" key="2">
    <source>
        <dbReference type="EMBL" id="PZA15869.1"/>
    </source>
</evidence>
<name>A0A323UTN7_9RHOO</name>
<sequence>MMIESTFLQLAQALLWPVLALVAIAFGYALWVAGATLMEAWQRWRQPGFSCLPGSTDIDMDELEMCALRQIEPLRLLSRVTPMLGLIATMIPLGPALQSVANGQGHEALAVFSGAFAGVVLALAAASVGLVVYSVRRRWLIAELMRIRKTRGMQA</sequence>
<evidence type="ECO:0000256" key="1">
    <source>
        <dbReference type="SAM" id="Phobius"/>
    </source>
</evidence>
<keyword evidence="1" id="KW-1133">Transmembrane helix</keyword>
<proteinExistence type="predicted"/>